<protein>
    <submittedName>
        <fullName evidence="5">AAA family ATPase</fullName>
    </submittedName>
</protein>
<accession>A0A4Y6PW73</accession>
<dbReference type="InterPro" id="IPR003959">
    <property type="entry name" value="ATPase_AAA_core"/>
</dbReference>
<evidence type="ECO:0000256" key="1">
    <source>
        <dbReference type="ARBA" id="ARBA00022741"/>
    </source>
</evidence>
<dbReference type="Pfam" id="PF00004">
    <property type="entry name" value="AAA"/>
    <property type="match status" value="1"/>
</dbReference>
<dbReference type="InterPro" id="IPR011990">
    <property type="entry name" value="TPR-like_helical_dom_sf"/>
</dbReference>
<proteinExistence type="predicted"/>
<keyword evidence="2" id="KW-0067">ATP-binding</keyword>
<dbReference type="GO" id="GO:0005524">
    <property type="term" value="F:ATP binding"/>
    <property type="evidence" value="ECO:0007669"/>
    <property type="project" value="UniProtKB-KW"/>
</dbReference>
<dbReference type="Gene3D" id="1.25.40.10">
    <property type="entry name" value="Tetratricopeptide repeat domain"/>
    <property type="match status" value="1"/>
</dbReference>
<evidence type="ECO:0000256" key="3">
    <source>
        <dbReference type="ARBA" id="ARBA00023054"/>
    </source>
</evidence>
<dbReference type="RefSeq" id="WP_141198473.1">
    <property type="nucleotide sequence ID" value="NZ_CP041186.1"/>
</dbReference>
<evidence type="ECO:0000313" key="5">
    <source>
        <dbReference type="EMBL" id="QDG51995.1"/>
    </source>
</evidence>
<dbReference type="InterPro" id="IPR027417">
    <property type="entry name" value="P-loop_NTPase"/>
</dbReference>
<dbReference type="Proteomes" id="UP000315995">
    <property type="component" value="Chromosome"/>
</dbReference>
<dbReference type="PANTHER" id="PTHR23077:SF171">
    <property type="entry name" value="NUCLEAR VALOSIN-CONTAINING PROTEIN-LIKE"/>
    <property type="match status" value="1"/>
</dbReference>
<name>A0A4Y6PW73_PERCE</name>
<evidence type="ECO:0000259" key="4">
    <source>
        <dbReference type="SMART" id="SM00382"/>
    </source>
</evidence>
<keyword evidence="3" id="KW-0175">Coiled coil</keyword>
<dbReference type="Gene3D" id="3.40.50.300">
    <property type="entry name" value="P-loop containing nucleotide triphosphate hydrolases"/>
    <property type="match status" value="1"/>
</dbReference>
<evidence type="ECO:0000256" key="2">
    <source>
        <dbReference type="ARBA" id="ARBA00022840"/>
    </source>
</evidence>
<keyword evidence="6" id="KW-1185">Reference proteome</keyword>
<sequence length="414" mass="45725">MSTTLDDLAATLVRDPFDTATRRAYADALLAAEQVDDALAQYRLLVRQQGDSAHGHLGVAHCLVAKGELDDAREAYEAASDCHDFQPDEALARRFDDKTERVPAGGPQLRVVDAEDEAPEGQVVSLAGTRPTRFVDIVGMEKIKKTLRLKIVEPFARPGLFARFKKKSGGGVLLYGPPGCGKTMLARAVATECEATFIGVGISDILNMWRGESERNLSLMFERARANRPAVLFFDELDALAYARSKANSDGTRTIVNEFLNQLDGATHDNDQVLVLAATNMPWDVDEAMKRPGRFDRQIFVPPPDKDARAAMFRSKLEEVPTDGLDYAALARASEYASGADIDGIIEAAKDIVLSEIFDTGRERPLRQTDLVEAAHDHEPTTLDWLRTARNLVKYGGVDRSYKEVEKYLKKVKL</sequence>
<dbReference type="InterPro" id="IPR050168">
    <property type="entry name" value="AAA_ATPase_domain"/>
</dbReference>
<dbReference type="SUPFAM" id="SSF52540">
    <property type="entry name" value="P-loop containing nucleoside triphosphate hydrolases"/>
    <property type="match status" value="1"/>
</dbReference>
<organism evidence="5 6">
    <name type="scientific">Persicimonas caeni</name>
    <dbReference type="NCBI Taxonomy" id="2292766"/>
    <lineage>
        <taxon>Bacteria</taxon>
        <taxon>Deltaproteobacteria</taxon>
        <taxon>Bradymonadales</taxon>
        <taxon>Bradymonadaceae</taxon>
        <taxon>Persicimonas</taxon>
    </lineage>
</organism>
<dbReference type="Gene3D" id="1.10.8.60">
    <property type="match status" value="1"/>
</dbReference>
<dbReference type="GO" id="GO:0016887">
    <property type="term" value="F:ATP hydrolysis activity"/>
    <property type="evidence" value="ECO:0007669"/>
    <property type="project" value="InterPro"/>
</dbReference>
<dbReference type="SUPFAM" id="SSF48452">
    <property type="entry name" value="TPR-like"/>
    <property type="match status" value="1"/>
</dbReference>
<feature type="domain" description="AAA+ ATPase" evidence="4">
    <location>
        <begin position="168"/>
        <end position="305"/>
    </location>
</feature>
<dbReference type="SMART" id="SM00382">
    <property type="entry name" value="AAA"/>
    <property type="match status" value="1"/>
</dbReference>
<dbReference type="FunFam" id="3.40.50.300:FF:001025">
    <property type="entry name" value="ATPase family, AAA domain-containing 2B"/>
    <property type="match status" value="1"/>
</dbReference>
<reference evidence="5 6" key="1">
    <citation type="submission" date="2019-06" db="EMBL/GenBank/DDBJ databases">
        <title>Persicimonas caeni gen. nov., sp. nov., a predatory bacterium isolated from solar saltern.</title>
        <authorList>
            <person name="Wang S."/>
        </authorList>
    </citation>
    <scope>NUCLEOTIDE SEQUENCE [LARGE SCALE GENOMIC DNA]</scope>
    <source>
        <strain evidence="5 6">YN101</strain>
    </source>
</reference>
<keyword evidence="1" id="KW-0547">Nucleotide-binding</keyword>
<dbReference type="PANTHER" id="PTHR23077">
    <property type="entry name" value="AAA-FAMILY ATPASE"/>
    <property type="match status" value="1"/>
</dbReference>
<dbReference type="EMBL" id="CP041186">
    <property type="protein sequence ID" value="QDG51995.1"/>
    <property type="molecule type" value="Genomic_DNA"/>
</dbReference>
<dbReference type="InterPro" id="IPR003593">
    <property type="entry name" value="AAA+_ATPase"/>
</dbReference>
<dbReference type="OrthoDB" id="9809379at2"/>
<gene>
    <name evidence="5" type="ORF">FIV42_14980</name>
</gene>
<evidence type="ECO:0000313" key="6">
    <source>
        <dbReference type="Proteomes" id="UP000315995"/>
    </source>
</evidence>
<accession>A0A5B8YAT2</accession>
<dbReference type="AlphaFoldDB" id="A0A4Y6PW73"/>